<sequence>MLTPRKQGAPRRERSLRPIQTKLGWLAIRRVRAILAAVSALFSLDPDGANTFPFFGEPLVNDEMFYQFLIEPEHVLARIQPKRAGFQITCSEYLKLLPTVVFQFQGRDNLCWFPKPGNLETSYASSLLDEKRSTFLNSRRSIVLFAILQSMKEEKSLKIGRYLGGIQLKRRLSTTIRRPNYNPSIILNHSSIGASYHISFGSRYVDSSKAEFGFTKGLNARLVADVEACPHHGDGDTMPYLVKLLTWTPVPVPSMPFWPKQLASRVVGMFYEIATMLLRHEFSERIIEAF</sequence>
<accession>A0ACB6QXI0</accession>
<dbReference type="Proteomes" id="UP000799755">
    <property type="component" value="Unassembled WGS sequence"/>
</dbReference>
<protein>
    <submittedName>
        <fullName evidence="1">Uncharacterized protein</fullName>
    </submittedName>
</protein>
<evidence type="ECO:0000313" key="2">
    <source>
        <dbReference type="Proteomes" id="UP000799755"/>
    </source>
</evidence>
<reference evidence="1" key="1">
    <citation type="journal article" date="2020" name="Stud. Mycol.">
        <title>101 Dothideomycetes genomes: a test case for predicting lifestyles and emergence of pathogens.</title>
        <authorList>
            <person name="Haridas S."/>
            <person name="Albert R."/>
            <person name="Binder M."/>
            <person name="Bloem J."/>
            <person name="Labutti K."/>
            <person name="Salamov A."/>
            <person name="Andreopoulos B."/>
            <person name="Baker S."/>
            <person name="Barry K."/>
            <person name="Bills G."/>
            <person name="Bluhm B."/>
            <person name="Cannon C."/>
            <person name="Castanera R."/>
            <person name="Culley D."/>
            <person name="Daum C."/>
            <person name="Ezra D."/>
            <person name="Gonzalez J."/>
            <person name="Henrissat B."/>
            <person name="Kuo A."/>
            <person name="Liang C."/>
            <person name="Lipzen A."/>
            <person name="Lutzoni F."/>
            <person name="Magnuson J."/>
            <person name="Mondo S."/>
            <person name="Nolan M."/>
            <person name="Ohm R."/>
            <person name="Pangilinan J."/>
            <person name="Park H.-J."/>
            <person name="Ramirez L."/>
            <person name="Alfaro M."/>
            <person name="Sun H."/>
            <person name="Tritt A."/>
            <person name="Yoshinaga Y."/>
            <person name="Zwiers L.-H."/>
            <person name="Turgeon B."/>
            <person name="Goodwin S."/>
            <person name="Spatafora J."/>
            <person name="Crous P."/>
            <person name="Grigoriev I."/>
        </authorList>
    </citation>
    <scope>NUCLEOTIDE SEQUENCE</scope>
    <source>
        <strain evidence="1">ATCC 200398</strain>
    </source>
</reference>
<dbReference type="EMBL" id="MU003505">
    <property type="protein sequence ID" value="KAF2471220.1"/>
    <property type="molecule type" value="Genomic_DNA"/>
</dbReference>
<organism evidence="1 2">
    <name type="scientific">Lindgomyces ingoldianus</name>
    <dbReference type="NCBI Taxonomy" id="673940"/>
    <lineage>
        <taxon>Eukaryota</taxon>
        <taxon>Fungi</taxon>
        <taxon>Dikarya</taxon>
        <taxon>Ascomycota</taxon>
        <taxon>Pezizomycotina</taxon>
        <taxon>Dothideomycetes</taxon>
        <taxon>Pleosporomycetidae</taxon>
        <taxon>Pleosporales</taxon>
        <taxon>Lindgomycetaceae</taxon>
        <taxon>Lindgomyces</taxon>
    </lineage>
</organism>
<name>A0ACB6QXI0_9PLEO</name>
<gene>
    <name evidence="1" type="ORF">BDR25DRAFT_354476</name>
</gene>
<proteinExistence type="predicted"/>
<keyword evidence="2" id="KW-1185">Reference proteome</keyword>
<comment type="caution">
    <text evidence="1">The sequence shown here is derived from an EMBL/GenBank/DDBJ whole genome shotgun (WGS) entry which is preliminary data.</text>
</comment>
<evidence type="ECO:0000313" key="1">
    <source>
        <dbReference type="EMBL" id="KAF2471220.1"/>
    </source>
</evidence>